<dbReference type="GO" id="GO:0006355">
    <property type="term" value="P:regulation of DNA-templated transcription"/>
    <property type="evidence" value="ECO:0007669"/>
    <property type="project" value="InterPro"/>
</dbReference>
<dbReference type="SMART" id="SM00382">
    <property type="entry name" value="AAA"/>
    <property type="match status" value="1"/>
</dbReference>
<dbReference type="InterPro" id="IPR058031">
    <property type="entry name" value="AAA_lid_NorR"/>
</dbReference>
<evidence type="ECO:0000256" key="5">
    <source>
        <dbReference type="ARBA" id="ARBA00023163"/>
    </source>
</evidence>
<dbReference type="PROSITE" id="PS00688">
    <property type="entry name" value="SIGMA54_INTERACT_3"/>
    <property type="match status" value="1"/>
</dbReference>
<dbReference type="InterPro" id="IPR025662">
    <property type="entry name" value="Sigma_54_int_dom_ATP-bd_1"/>
</dbReference>
<dbReference type="Gene3D" id="1.10.8.60">
    <property type="match status" value="1"/>
</dbReference>
<dbReference type="Pfam" id="PF25601">
    <property type="entry name" value="AAA_lid_14"/>
    <property type="match status" value="1"/>
</dbReference>
<dbReference type="PROSITE" id="PS00676">
    <property type="entry name" value="SIGMA54_INTERACT_2"/>
    <property type="match status" value="1"/>
</dbReference>
<keyword evidence="5" id="KW-0804">Transcription</keyword>
<dbReference type="GO" id="GO:0005524">
    <property type="term" value="F:ATP binding"/>
    <property type="evidence" value="ECO:0007669"/>
    <property type="project" value="UniProtKB-KW"/>
</dbReference>
<dbReference type="CDD" id="cd00009">
    <property type="entry name" value="AAA"/>
    <property type="match status" value="1"/>
</dbReference>
<accession>A0A921AVW0</accession>
<gene>
    <name evidence="8" type="ORF">K8W16_05240</name>
</gene>
<evidence type="ECO:0000313" key="8">
    <source>
        <dbReference type="EMBL" id="HJD97031.1"/>
    </source>
</evidence>
<feature type="region of interest" description="Disordered" evidence="6">
    <location>
        <begin position="434"/>
        <end position="460"/>
    </location>
</feature>
<dbReference type="SUPFAM" id="SSF52540">
    <property type="entry name" value="P-loop containing nucleoside triphosphate hydrolases"/>
    <property type="match status" value="1"/>
</dbReference>
<dbReference type="Proteomes" id="UP000698963">
    <property type="component" value="Unassembled WGS sequence"/>
</dbReference>
<dbReference type="PANTHER" id="PTHR32071:SF117">
    <property type="entry name" value="PTS-DEPENDENT DIHYDROXYACETONE KINASE OPERON REGULATORY PROTEIN-RELATED"/>
    <property type="match status" value="1"/>
</dbReference>
<dbReference type="Gene3D" id="3.40.50.300">
    <property type="entry name" value="P-loop containing nucleotide triphosphate hydrolases"/>
    <property type="match status" value="1"/>
</dbReference>
<dbReference type="Pfam" id="PF00158">
    <property type="entry name" value="Sigma54_activat"/>
    <property type="match status" value="1"/>
</dbReference>
<comment type="caution">
    <text evidence="8">The sequence shown here is derived from an EMBL/GenBank/DDBJ whole genome shotgun (WGS) entry which is preliminary data.</text>
</comment>
<reference evidence="8" key="2">
    <citation type="submission" date="2021-09" db="EMBL/GenBank/DDBJ databases">
        <authorList>
            <person name="Gilroy R."/>
        </authorList>
    </citation>
    <scope>NUCLEOTIDE SEQUENCE</scope>
    <source>
        <strain evidence="8">ChiGjej2B2-19336</strain>
    </source>
</reference>
<name>A0A921AVW0_9BACT</name>
<dbReference type="RefSeq" id="WP_304121799.1">
    <property type="nucleotide sequence ID" value="NZ_DYZA01000097.1"/>
</dbReference>
<keyword evidence="4" id="KW-0238">DNA-binding</keyword>
<dbReference type="PROSITE" id="PS00675">
    <property type="entry name" value="SIGMA54_INTERACT_1"/>
    <property type="match status" value="1"/>
</dbReference>
<dbReference type="InterPro" id="IPR025944">
    <property type="entry name" value="Sigma_54_int_dom_CS"/>
</dbReference>
<organism evidence="8 9">
    <name type="scientific">Mailhella massiliensis</name>
    <dbReference type="NCBI Taxonomy" id="1903261"/>
    <lineage>
        <taxon>Bacteria</taxon>
        <taxon>Pseudomonadati</taxon>
        <taxon>Thermodesulfobacteriota</taxon>
        <taxon>Desulfovibrionia</taxon>
        <taxon>Desulfovibrionales</taxon>
        <taxon>Desulfovibrionaceae</taxon>
        <taxon>Mailhella</taxon>
    </lineage>
</organism>
<dbReference type="FunFam" id="3.40.50.300:FF:000006">
    <property type="entry name" value="DNA-binding transcriptional regulator NtrC"/>
    <property type="match status" value="1"/>
</dbReference>
<keyword evidence="3" id="KW-0805">Transcription regulation</keyword>
<dbReference type="Gene3D" id="1.10.10.60">
    <property type="entry name" value="Homeodomain-like"/>
    <property type="match status" value="1"/>
</dbReference>
<dbReference type="PANTHER" id="PTHR32071">
    <property type="entry name" value="TRANSCRIPTIONAL REGULATORY PROTEIN"/>
    <property type="match status" value="1"/>
</dbReference>
<evidence type="ECO:0000259" key="7">
    <source>
        <dbReference type="PROSITE" id="PS50045"/>
    </source>
</evidence>
<evidence type="ECO:0000313" key="9">
    <source>
        <dbReference type="Proteomes" id="UP000698963"/>
    </source>
</evidence>
<dbReference type="PROSITE" id="PS50045">
    <property type="entry name" value="SIGMA54_INTERACT_4"/>
    <property type="match status" value="1"/>
</dbReference>
<sequence>MNKELLFDSHIAAESCVAMYRTSGLRNLLLFLLDTLQPFLPVARINALYCTVNADVLVTMSDTNKVNVSNKFAERGLLPPMLLRERITEDIIVGDIGAVIPRPPKTGGAFACDMPYLFHNSMLRIPLFRSSTAVFLLCFWSKEFHAFDDEDLAGLHRLLAPLAAELEDNLSGIDLNAGTRISPRGESGKEKICLCPGLQDVKAQIEAVADVDTTVLILGETGVGKEAVADMIHELSSHRDGPLIKVNCGAIPPDLVDSELFGHEKGAFTGAASSRQGYFEMADGGTIFLDEIGEMPGMAQVRLLRILTDGMLRRVGGSRYFPVHVRVIAATQENLLDKLEAGLFRQDLWFRLSVYPILVPPLRRRLHDIPVLLNHFLLKKSKELRLPFVPEVEEGEMNVLCRYAWPGNVRELENVVEKALLQCKARNSRTIHFSPDGSAALRTTSLPEHAPEKTPGERASWPSLKEYEERYIAEVIEHCGGKLSGPGGATEILKIHYNTLKSHMKHMGLPLPGARRRR</sequence>
<dbReference type="InterPro" id="IPR002078">
    <property type="entry name" value="Sigma_54_int"/>
</dbReference>
<evidence type="ECO:0000256" key="4">
    <source>
        <dbReference type="ARBA" id="ARBA00023125"/>
    </source>
</evidence>
<evidence type="ECO:0000256" key="1">
    <source>
        <dbReference type="ARBA" id="ARBA00022741"/>
    </source>
</evidence>
<dbReference type="AlphaFoldDB" id="A0A921AVW0"/>
<evidence type="ECO:0000256" key="3">
    <source>
        <dbReference type="ARBA" id="ARBA00023015"/>
    </source>
</evidence>
<dbReference type="GO" id="GO:0003677">
    <property type="term" value="F:DNA binding"/>
    <property type="evidence" value="ECO:0007669"/>
    <property type="project" value="UniProtKB-KW"/>
</dbReference>
<keyword evidence="1" id="KW-0547">Nucleotide-binding</keyword>
<dbReference type="InterPro" id="IPR003593">
    <property type="entry name" value="AAA+_ATPase"/>
</dbReference>
<feature type="domain" description="Sigma-54 factor interaction" evidence="7">
    <location>
        <begin position="196"/>
        <end position="421"/>
    </location>
</feature>
<reference evidence="8" key="1">
    <citation type="journal article" date="2021" name="PeerJ">
        <title>Extensive microbial diversity within the chicken gut microbiome revealed by metagenomics and culture.</title>
        <authorList>
            <person name="Gilroy R."/>
            <person name="Ravi A."/>
            <person name="Getino M."/>
            <person name="Pursley I."/>
            <person name="Horton D.L."/>
            <person name="Alikhan N.F."/>
            <person name="Baker D."/>
            <person name="Gharbi K."/>
            <person name="Hall N."/>
            <person name="Watson M."/>
            <person name="Adriaenssens E.M."/>
            <person name="Foster-Nyarko E."/>
            <person name="Jarju S."/>
            <person name="Secka A."/>
            <person name="Antonio M."/>
            <person name="Oren A."/>
            <person name="Chaudhuri R.R."/>
            <person name="La Ragione R."/>
            <person name="Hildebrand F."/>
            <person name="Pallen M.J."/>
        </authorList>
    </citation>
    <scope>NUCLEOTIDE SEQUENCE</scope>
    <source>
        <strain evidence="8">ChiGjej2B2-19336</strain>
    </source>
</reference>
<dbReference type="EMBL" id="DYZA01000097">
    <property type="protein sequence ID" value="HJD97031.1"/>
    <property type="molecule type" value="Genomic_DNA"/>
</dbReference>
<dbReference type="InterPro" id="IPR027417">
    <property type="entry name" value="P-loop_NTPase"/>
</dbReference>
<evidence type="ECO:0000256" key="6">
    <source>
        <dbReference type="SAM" id="MobiDB-lite"/>
    </source>
</evidence>
<proteinExistence type="predicted"/>
<keyword evidence="2" id="KW-0067">ATP-binding</keyword>
<protein>
    <submittedName>
        <fullName evidence="8">Sigma-54 dependent transcriptional regulator</fullName>
    </submittedName>
</protein>
<evidence type="ECO:0000256" key="2">
    <source>
        <dbReference type="ARBA" id="ARBA00022840"/>
    </source>
</evidence>
<dbReference type="InterPro" id="IPR025943">
    <property type="entry name" value="Sigma_54_int_dom_ATP-bd_2"/>
</dbReference>